<evidence type="ECO:0000256" key="14">
    <source>
        <dbReference type="ARBA" id="ARBA00022912"/>
    </source>
</evidence>
<dbReference type="Pfam" id="PF02518">
    <property type="entry name" value="HATPase_c"/>
    <property type="match status" value="1"/>
</dbReference>
<keyword evidence="16" id="KW-0346">Stress response</keyword>
<dbReference type="Gene3D" id="1.10.287.130">
    <property type="match status" value="1"/>
</dbReference>
<evidence type="ECO:0000259" key="23">
    <source>
        <dbReference type="PROSITE" id="PS50885"/>
    </source>
</evidence>
<dbReference type="InterPro" id="IPR036890">
    <property type="entry name" value="HATPase_C_sf"/>
</dbReference>
<evidence type="ECO:0000256" key="12">
    <source>
        <dbReference type="ARBA" id="ARBA00022840"/>
    </source>
</evidence>
<evidence type="ECO:0000256" key="7">
    <source>
        <dbReference type="ARBA" id="ARBA00022553"/>
    </source>
</evidence>
<keyword evidence="7" id="KW-0597">Phosphoprotein</keyword>
<comment type="cofactor">
    <cofactor evidence="3">
        <name>Mg(2+)</name>
        <dbReference type="ChEBI" id="CHEBI:18420"/>
    </cofactor>
</comment>
<dbReference type="SUPFAM" id="SSF158472">
    <property type="entry name" value="HAMP domain-like"/>
    <property type="match status" value="1"/>
</dbReference>
<dbReference type="GO" id="GO:0004721">
    <property type="term" value="F:phosphoprotein phosphatase activity"/>
    <property type="evidence" value="ECO:0007669"/>
    <property type="project" value="UniProtKB-KW"/>
</dbReference>
<evidence type="ECO:0000256" key="4">
    <source>
        <dbReference type="ARBA" id="ARBA00004651"/>
    </source>
</evidence>
<dbReference type="Gene3D" id="3.30.565.10">
    <property type="entry name" value="Histidine kinase-like ATPase, C-terminal domain"/>
    <property type="match status" value="1"/>
</dbReference>
<dbReference type="AlphaFoldDB" id="A0A806CJ75"/>
<keyword evidence="15" id="KW-0902">Two-component regulatory system</keyword>
<name>A0A806CJ75_MEIRD</name>
<keyword evidence="21" id="KW-0812">Transmembrane</keyword>
<evidence type="ECO:0000256" key="18">
    <source>
        <dbReference type="ARBA" id="ARBA00023211"/>
    </source>
</evidence>
<keyword evidence="6" id="KW-1003">Cell membrane</keyword>
<dbReference type="Proteomes" id="UP000006655">
    <property type="component" value="Chromosome"/>
</dbReference>
<feature type="domain" description="Histidine kinase" evidence="22">
    <location>
        <begin position="237"/>
        <end position="436"/>
    </location>
</feature>
<dbReference type="InterPro" id="IPR003661">
    <property type="entry name" value="HisK_dim/P_dom"/>
</dbReference>
<dbReference type="EMBL" id="CP001743">
    <property type="protein sequence ID" value="ADD27410.1"/>
    <property type="molecule type" value="Genomic_DNA"/>
</dbReference>
<dbReference type="PROSITE" id="PS50885">
    <property type="entry name" value="HAMP"/>
    <property type="match status" value="1"/>
</dbReference>
<dbReference type="Gene3D" id="6.10.340.10">
    <property type="match status" value="1"/>
</dbReference>
<keyword evidence="21" id="KW-1133">Transmembrane helix</keyword>
<dbReference type="InterPro" id="IPR005467">
    <property type="entry name" value="His_kinase_dom"/>
</dbReference>
<keyword evidence="13" id="KW-0460">Magnesium</keyword>
<evidence type="ECO:0000256" key="9">
    <source>
        <dbReference type="ARBA" id="ARBA00022741"/>
    </source>
</evidence>
<dbReference type="PROSITE" id="PS50109">
    <property type="entry name" value="HIS_KIN"/>
    <property type="match status" value="1"/>
</dbReference>
<evidence type="ECO:0000256" key="16">
    <source>
        <dbReference type="ARBA" id="ARBA00023016"/>
    </source>
</evidence>
<keyword evidence="14" id="KW-0904">Protein phosphatase</keyword>
<evidence type="ECO:0000256" key="13">
    <source>
        <dbReference type="ARBA" id="ARBA00022842"/>
    </source>
</evidence>
<keyword evidence="12" id="KW-0067">ATP-binding</keyword>
<organism evidence="24 25">
    <name type="scientific">Meiothermus ruber (strain ATCC 35948 / DSM 1279 / VKM B-1258 / 21)</name>
    <name type="common">Thermus ruber</name>
    <dbReference type="NCBI Taxonomy" id="504728"/>
    <lineage>
        <taxon>Bacteria</taxon>
        <taxon>Thermotogati</taxon>
        <taxon>Deinococcota</taxon>
        <taxon>Deinococci</taxon>
        <taxon>Thermales</taxon>
        <taxon>Thermaceae</taxon>
        <taxon>Meiothermus</taxon>
    </lineage>
</organism>
<comment type="cofactor">
    <cofactor evidence="2">
        <name>Mn(2+)</name>
        <dbReference type="ChEBI" id="CHEBI:29035"/>
    </cofactor>
</comment>
<comment type="catalytic activity">
    <reaction evidence="1">
        <text>ATP + protein L-histidine = ADP + protein N-phospho-L-histidine.</text>
        <dbReference type="EC" id="2.7.13.3"/>
    </reaction>
</comment>
<keyword evidence="9" id="KW-0547">Nucleotide-binding</keyword>
<evidence type="ECO:0000313" key="24">
    <source>
        <dbReference type="EMBL" id="ADD27410.1"/>
    </source>
</evidence>
<evidence type="ECO:0000313" key="25">
    <source>
        <dbReference type="Proteomes" id="UP000006655"/>
    </source>
</evidence>
<dbReference type="InterPro" id="IPR050980">
    <property type="entry name" value="2C_sensor_his_kinase"/>
</dbReference>
<evidence type="ECO:0000256" key="17">
    <source>
        <dbReference type="ARBA" id="ARBA00023026"/>
    </source>
</evidence>
<proteinExistence type="predicted"/>
<dbReference type="SUPFAM" id="SSF47384">
    <property type="entry name" value="Homodimeric domain of signal transducing histidine kinase"/>
    <property type="match status" value="1"/>
</dbReference>
<evidence type="ECO:0000256" key="5">
    <source>
        <dbReference type="ARBA" id="ARBA00012438"/>
    </source>
</evidence>
<dbReference type="CDD" id="cd00082">
    <property type="entry name" value="HisKA"/>
    <property type="match status" value="1"/>
</dbReference>
<dbReference type="InterPro" id="IPR003594">
    <property type="entry name" value="HATPase_dom"/>
</dbReference>
<evidence type="ECO:0000256" key="10">
    <source>
        <dbReference type="ARBA" id="ARBA00022777"/>
    </source>
</evidence>
<keyword evidence="17" id="KW-0843">Virulence</keyword>
<dbReference type="GO" id="GO:0000155">
    <property type="term" value="F:phosphorelay sensor kinase activity"/>
    <property type="evidence" value="ECO:0007669"/>
    <property type="project" value="InterPro"/>
</dbReference>
<evidence type="ECO:0000256" key="8">
    <source>
        <dbReference type="ARBA" id="ARBA00022679"/>
    </source>
</evidence>
<keyword evidence="11" id="KW-0378">Hydrolase</keyword>
<keyword evidence="10 24" id="KW-0418">Kinase</keyword>
<dbReference type="EC" id="2.7.13.3" evidence="5"/>
<accession>A0A806CJ75</accession>
<feature type="transmembrane region" description="Helical" evidence="21">
    <location>
        <begin position="29"/>
        <end position="50"/>
    </location>
</feature>
<keyword evidence="21" id="KW-0472">Membrane</keyword>
<dbReference type="SUPFAM" id="SSF55874">
    <property type="entry name" value="ATPase domain of HSP90 chaperone/DNA topoisomerase II/histidine kinase"/>
    <property type="match status" value="1"/>
</dbReference>
<evidence type="ECO:0000256" key="19">
    <source>
        <dbReference type="ARBA" id="ARBA00040454"/>
    </source>
</evidence>
<dbReference type="PRINTS" id="PR00344">
    <property type="entry name" value="BCTRLSENSOR"/>
</dbReference>
<evidence type="ECO:0000259" key="22">
    <source>
        <dbReference type="PROSITE" id="PS50109"/>
    </source>
</evidence>
<dbReference type="PANTHER" id="PTHR44936:SF9">
    <property type="entry name" value="SENSOR PROTEIN CREC"/>
    <property type="match status" value="1"/>
</dbReference>
<evidence type="ECO:0000256" key="15">
    <source>
        <dbReference type="ARBA" id="ARBA00023012"/>
    </source>
</evidence>
<dbReference type="Pfam" id="PF00672">
    <property type="entry name" value="HAMP"/>
    <property type="match status" value="1"/>
</dbReference>
<evidence type="ECO:0000256" key="6">
    <source>
        <dbReference type="ARBA" id="ARBA00022475"/>
    </source>
</evidence>
<sequence length="440" mass="48605">MPPSKAVQALHILLSRPKGRLLGGFRSRLLLGLSSVVVLTALLVGVLGFLQFQSTLSQEAWQDLISATNIVEQALLITPEQVLLNPDRLPRLAELGNSRFRVIRTEQVFLEIGGRYPTQSTGWIKTERPLEYGFVLQAALETHSQSEALRTFWQTELLALPISLLLALVVAYLLFGYLMHPVRHLTEATHAIAQQRFPKPIPVPPGQDELSDLAESFNRMTQAVEGFLERERNFSRYASHELRTPLATLRAQIEALEQGLLTPQESLPAIKRSLERLEHLLAALLALTRIPHKNPEPVEVGAVLHAVVQNLLLKEQQRITLKGNLGAQVLGYEELLQQALSNLVNNALKFSQGQVEVEVRQGAVIQIHIRDRGPGVPEKDIPRLGTPFLRVQPKVDGMGLGLALVRHIASVMGGELEFSNRPGGGLEAILSLPSLEVSHA</sequence>
<dbReference type="SMART" id="SM00304">
    <property type="entry name" value="HAMP"/>
    <property type="match status" value="1"/>
</dbReference>
<dbReference type="InterPro" id="IPR036097">
    <property type="entry name" value="HisK_dim/P_sf"/>
</dbReference>
<evidence type="ECO:0000256" key="11">
    <source>
        <dbReference type="ARBA" id="ARBA00022801"/>
    </source>
</evidence>
<dbReference type="PANTHER" id="PTHR44936">
    <property type="entry name" value="SENSOR PROTEIN CREC"/>
    <property type="match status" value="1"/>
</dbReference>
<dbReference type="KEGG" id="mrb:Mrub_0643"/>
<evidence type="ECO:0000256" key="21">
    <source>
        <dbReference type="SAM" id="Phobius"/>
    </source>
</evidence>
<reference evidence="24 25" key="1">
    <citation type="journal article" date="2010" name="Stand. Genomic Sci.">
        <title>Complete genome sequence of Meiothermus ruber type strain (21).</title>
        <authorList>
            <person name="Tindall B.J."/>
            <person name="Sikorski J."/>
            <person name="Lucas S."/>
            <person name="Goltsman E."/>
            <person name="Copeland A."/>
            <person name="Glavina Del Rio T."/>
            <person name="Nolan M."/>
            <person name="Tice H."/>
            <person name="Cheng J.F."/>
            <person name="Han C."/>
            <person name="Pitluck S."/>
            <person name="Liolios K."/>
            <person name="Ivanova N."/>
            <person name="Mavromatis K."/>
            <person name="Ovchinnikova G."/>
            <person name="Pati A."/>
            <person name="Fahnrich R."/>
            <person name="Goodwin L."/>
            <person name="Chen A."/>
            <person name="Palaniappan K."/>
            <person name="Land M."/>
            <person name="Hauser L."/>
            <person name="Chang Y.J."/>
            <person name="Jeffries C.D."/>
            <person name="Rohde M."/>
            <person name="Goker M."/>
            <person name="Woyke T."/>
            <person name="Bristow J."/>
            <person name="Eisen J.A."/>
            <person name="Markowitz V."/>
            <person name="Hugenholtz P."/>
            <person name="Kyrpides N.C."/>
            <person name="Klenk H.P."/>
            <person name="Lapidus A."/>
        </authorList>
    </citation>
    <scope>NUCLEOTIDE SEQUENCE [LARGE SCALE GENOMIC DNA]</scope>
    <source>
        <strain evidence="25">ATCC 35948 / DSM 1279 / VKM B-1258 / 21</strain>
    </source>
</reference>
<feature type="transmembrane region" description="Helical" evidence="21">
    <location>
        <begin position="157"/>
        <end position="179"/>
    </location>
</feature>
<dbReference type="InterPro" id="IPR003660">
    <property type="entry name" value="HAMP_dom"/>
</dbReference>
<dbReference type="Pfam" id="PF00512">
    <property type="entry name" value="HisKA"/>
    <property type="match status" value="1"/>
</dbReference>
<dbReference type="SMART" id="SM00387">
    <property type="entry name" value="HATPase_c"/>
    <property type="match status" value="1"/>
</dbReference>
<keyword evidence="8" id="KW-0808">Transferase</keyword>
<dbReference type="SMART" id="SM00388">
    <property type="entry name" value="HisKA"/>
    <property type="match status" value="1"/>
</dbReference>
<keyword evidence="25" id="KW-1185">Reference proteome</keyword>
<dbReference type="InterPro" id="IPR004358">
    <property type="entry name" value="Sig_transdc_His_kin-like_C"/>
</dbReference>
<evidence type="ECO:0000256" key="1">
    <source>
        <dbReference type="ARBA" id="ARBA00000085"/>
    </source>
</evidence>
<dbReference type="CDD" id="cd06225">
    <property type="entry name" value="HAMP"/>
    <property type="match status" value="1"/>
</dbReference>
<dbReference type="GO" id="GO:0005886">
    <property type="term" value="C:plasma membrane"/>
    <property type="evidence" value="ECO:0007669"/>
    <property type="project" value="UniProtKB-SubCell"/>
</dbReference>
<evidence type="ECO:0000256" key="2">
    <source>
        <dbReference type="ARBA" id="ARBA00001936"/>
    </source>
</evidence>
<comment type="subcellular location">
    <subcellularLocation>
        <location evidence="4">Cell membrane</location>
        <topology evidence="4">Multi-pass membrane protein</topology>
    </subcellularLocation>
</comment>
<dbReference type="GO" id="GO:0005524">
    <property type="term" value="F:ATP binding"/>
    <property type="evidence" value="ECO:0007669"/>
    <property type="project" value="UniProtKB-KW"/>
</dbReference>
<feature type="domain" description="HAMP" evidence="23">
    <location>
        <begin position="176"/>
        <end position="229"/>
    </location>
</feature>
<evidence type="ECO:0000256" key="3">
    <source>
        <dbReference type="ARBA" id="ARBA00001946"/>
    </source>
</evidence>
<keyword evidence="18" id="KW-0464">Manganese</keyword>
<gene>
    <name evidence="24" type="ordered locus">Mrub_0643</name>
</gene>
<protein>
    <recommendedName>
        <fullName evidence="19">Signal transduction histidine-protein kinase/phosphatase MprB</fullName>
        <ecNumber evidence="5">2.7.13.3</ecNumber>
    </recommendedName>
    <alternativeName>
        <fullName evidence="20">Mycobacterial persistence regulator B</fullName>
    </alternativeName>
</protein>
<evidence type="ECO:0000256" key="20">
    <source>
        <dbReference type="ARBA" id="ARBA00041776"/>
    </source>
</evidence>
<dbReference type="SMR" id="A0A806CJ75"/>